<sequence>MCSRTCWRYVSAAGWSSVRLPCRCSSSLWQMIRAAGLRTSRSKGSMSNSGPRFQGVYVIRYTFIPAPRCRLNYSTLLNSLCLLQDKQVLHLFETVRSSLSDGDSPVYPRLMRCDRSTRNHEALRGLRAHLRHEAEQIGTILTSFDLASVPCDVLGRLGASPPHLAGLSSPWSAQHCSAE</sequence>
<evidence type="ECO:0000313" key="1">
    <source>
        <dbReference type="EMBL" id="OIW22306.1"/>
    </source>
</evidence>
<proteinExistence type="predicted"/>
<keyword evidence="2" id="KW-1185">Reference proteome</keyword>
<accession>A0A1J7J466</accession>
<dbReference type="EMBL" id="KV875122">
    <property type="protein sequence ID" value="OIW22306.1"/>
    <property type="molecule type" value="Genomic_DNA"/>
</dbReference>
<reference evidence="1 2" key="1">
    <citation type="submission" date="2016-10" db="EMBL/GenBank/DDBJ databases">
        <title>Draft genome sequence of Coniochaeta ligniaria NRRL30616, a lignocellulolytic fungus for bioabatement of inhibitors in plant biomass hydrolysates.</title>
        <authorList>
            <consortium name="DOE Joint Genome Institute"/>
            <person name="Jimenez D.J."/>
            <person name="Hector R.E."/>
            <person name="Riley R."/>
            <person name="Sun H."/>
            <person name="Grigoriev I.V."/>
            <person name="Van Elsas J.D."/>
            <person name="Nichols N.N."/>
        </authorList>
    </citation>
    <scope>NUCLEOTIDE SEQUENCE [LARGE SCALE GENOMIC DNA]</scope>
    <source>
        <strain evidence="1 2">NRRL 30616</strain>
    </source>
</reference>
<dbReference type="AlphaFoldDB" id="A0A1J7J466"/>
<protein>
    <submittedName>
        <fullName evidence="1">Uncharacterized protein</fullName>
    </submittedName>
</protein>
<evidence type="ECO:0000313" key="2">
    <source>
        <dbReference type="Proteomes" id="UP000182658"/>
    </source>
</evidence>
<organism evidence="1 2">
    <name type="scientific">Coniochaeta ligniaria NRRL 30616</name>
    <dbReference type="NCBI Taxonomy" id="1408157"/>
    <lineage>
        <taxon>Eukaryota</taxon>
        <taxon>Fungi</taxon>
        <taxon>Dikarya</taxon>
        <taxon>Ascomycota</taxon>
        <taxon>Pezizomycotina</taxon>
        <taxon>Sordariomycetes</taxon>
        <taxon>Sordariomycetidae</taxon>
        <taxon>Coniochaetales</taxon>
        <taxon>Coniochaetaceae</taxon>
        <taxon>Coniochaeta</taxon>
    </lineage>
</organism>
<name>A0A1J7J466_9PEZI</name>
<dbReference type="InParanoid" id="A0A1J7J466"/>
<gene>
    <name evidence="1" type="ORF">CONLIGDRAFT_278286</name>
</gene>
<dbReference type="Proteomes" id="UP000182658">
    <property type="component" value="Unassembled WGS sequence"/>
</dbReference>